<comment type="similarity">
    <text evidence="1">Belongs to the PI3/PI4-kinase family. Type II PI4K subfamily.</text>
</comment>
<evidence type="ECO:0000313" key="9">
    <source>
        <dbReference type="Proteomes" id="UP001054252"/>
    </source>
</evidence>
<dbReference type="InterPro" id="IPR044571">
    <property type="entry name" value="P4KG1-8"/>
</dbReference>
<dbReference type="PANTHER" id="PTHR45800:SF4">
    <property type="entry name" value="PHOSPHATIDYLINOSITOL 4-KINASE GAMMA 3"/>
    <property type="match status" value="1"/>
</dbReference>
<evidence type="ECO:0000313" key="8">
    <source>
        <dbReference type="EMBL" id="GKV25611.1"/>
    </source>
</evidence>
<dbReference type="Proteomes" id="UP001054252">
    <property type="component" value="Unassembled WGS sequence"/>
</dbReference>
<dbReference type="GO" id="GO:0004430">
    <property type="term" value="F:1-phosphatidylinositol 4-kinase activity"/>
    <property type="evidence" value="ECO:0007669"/>
    <property type="project" value="UniProtKB-EC"/>
</dbReference>
<dbReference type="EC" id="2.7.1.67" evidence="2"/>
<evidence type="ECO:0000256" key="4">
    <source>
        <dbReference type="ARBA" id="ARBA00022741"/>
    </source>
</evidence>
<dbReference type="GO" id="GO:0005524">
    <property type="term" value="F:ATP binding"/>
    <property type="evidence" value="ECO:0007669"/>
    <property type="project" value="UniProtKB-KW"/>
</dbReference>
<evidence type="ECO:0000256" key="5">
    <source>
        <dbReference type="ARBA" id="ARBA00022777"/>
    </source>
</evidence>
<evidence type="ECO:0000256" key="2">
    <source>
        <dbReference type="ARBA" id="ARBA00012169"/>
    </source>
</evidence>
<dbReference type="PANTHER" id="PTHR45800">
    <property type="entry name" value="PHOSPHATIDYLINOSITOL 4-KINASE GAMMA"/>
    <property type="match status" value="1"/>
</dbReference>
<evidence type="ECO:0000256" key="3">
    <source>
        <dbReference type="ARBA" id="ARBA00022679"/>
    </source>
</evidence>
<evidence type="ECO:0000259" key="7">
    <source>
        <dbReference type="Pfam" id="PF00454"/>
    </source>
</evidence>
<dbReference type="AlphaFoldDB" id="A0AAV5KLX2"/>
<keyword evidence="9" id="KW-1185">Reference proteome</keyword>
<protein>
    <recommendedName>
        <fullName evidence="2">1-phosphatidylinositol 4-kinase</fullName>
        <ecNumber evidence="2">2.7.1.67</ecNumber>
    </recommendedName>
</protein>
<reference evidence="8 9" key="1">
    <citation type="journal article" date="2021" name="Commun. Biol.">
        <title>The genome of Shorea leprosula (Dipterocarpaceae) highlights the ecological relevance of drought in aseasonal tropical rainforests.</title>
        <authorList>
            <person name="Ng K.K.S."/>
            <person name="Kobayashi M.J."/>
            <person name="Fawcett J.A."/>
            <person name="Hatakeyama M."/>
            <person name="Paape T."/>
            <person name="Ng C.H."/>
            <person name="Ang C.C."/>
            <person name="Tnah L.H."/>
            <person name="Lee C.T."/>
            <person name="Nishiyama T."/>
            <person name="Sese J."/>
            <person name="O'Brien M.J."/>
            <person name="Copetti D."/>
            <person name="Mohd Noor M.I."/>
            <person name="Ong R.C."/>
            <person name="Putra M."/>
            <person name="Sireger I.Z."/>
            <person name="Indrioko S."/>
            <person name="Kosugi Y."/>
            <person name="Izuno A."/>
            <person name="Isagi Y."/>
            <person name="Lee S.L."/>
            <person name="Shimizu K.K."/>
        </authorList>
    </citation>
    <scope>NUCLEOTIDE SEQUENCE [LARGE SCALE GENOMIC DNA]</scope>
    <source>
        <strain evidence="8">214</strain>
    </source>
</reference>
<gene>
    <name evidence="8" type="ORF">SLEP1_g35019</name>
</gene>
<organism evidence="8 9">
    <name type="scientific">Rubroshorea leprosula</name>
    <dbReference type="NCBI Taxonomy" id="152421"/>
    <lineage>
        <taxon>Eukaryota</taxon>
        <taxon>Viridiplantae</taxon>
        <taxon>Streptophyta</taxon>
        <taxon>Embryophyta</taxon>
        <taxon>Tracheophyta</taxon>
        <taxon>Spermatophyta</taxon>
        <taxon>Magnoliopsida</taxon>
        <taxon>eudicotyledons</taxon>
        <taxon>Gunneridae</taxon>
        <taxon>Pentapetalae</taxon>
        <taxon>rosids</taxon>
        <taxon>malvids</taxon>
        <taxon>Malvales</taxon>
        <taxon>Dipterocarpaceae</taxon>
        <taxon>Rubroshorea</taxon>
    </lineage>
</organism>
<feature type="domain" description="PI3K/PI4K catalytic" evidence="7">
    <location>
        <begin position="79"/>
        <end position="163"/>
    </location>
</feature>
<keyword evidence="5" id="KW-0418">Kinase</keyword>
<dbReference type="EMBL" id="BPVZ01000069">
    <property type="protein sequence ID" value="GKV25611.1"/>
    <property type="molecule type" value="Genomic_DNA"/>
</dbReference>
<name>A0AAV5KLX2_9ROSI</name>
<keyword evidence="4" id="KW-0547">Nucleotide-binding</keyword>
<evidence type="ECO:0000256" key="1">
    <source>
        <dbReference type="ARBA" id="ARBA00008941"/>
    </source>
</evidence>
<evidence type="ECO:0000256" key="6">
    <source>
        <dbReference type="ARBA" id="ARBA00022840"/>
    </source>
</evidence>
<keyword evidence="3" id="KW-0808">Transferase</keyword>
<dbReference type="InterPro" id="IPR000403">
    <property type="entry name" value="PI3/4_kinase_cat_dom"/>
</dbReference>
<proteinExistence type="inferred from homology"/>
<comment type="caution">
    <text evidence="8">The sequence shown here is derived from an EMBL/GenBank/DDBJ whole genome shotgun (WGS) entry which is preliminary data.</text>
</comment>
<sequence length="184" mass="20610">MRLPLSEYGEGLKKGTRVGEGAFREVAAYILDHPMARTCSFCNEERDFSGDGEVIAQICSQECEDWVTADVCGEYWKLHAGNILVARDRNKGHIVLVPIDQGYCLPENFEDCTFDFPAIIDHIKSLDAEQAIELLKFHGWDLPPSCAHTLCISTMLLRKMVQDAEEAVLPGTSENAFLEAWQQS</sequence>
<dbReference type="Pfam" id="PF00454">
    <property type="entry name" value="PI3_PI4_kinase"/>
    <property type="match status" value="1"/>
</dbReference>
<keyword evidence="6" id="KW-0067">ATP-binding</keyword>
<accession>A0AAV5KLX2</accession>